<keyword evidence="8 13" id="KW-1133">Transmembrane helix</keyword>
<dbReference type="InterPro" id="IPR011042">
    <property type="entry name" value="6-blade_b-propeller_TolB-like"/>
</dbReference>
<feature type="domain" description="EGF-like" evidence="14">
    <location>
        <begin position="416"/>
        <end position="452"/>
    </location>
</feature>
<evidence type="ECO:0000256" key="12">
    <source>
        <dbReference type="SAM" id="MobiDB-lite"/>
    </source>
</evidence>
<keyword evidence="5 11" id="KW-0245">EGF-like domain</keyword>
<dbReference type="PROSITE" id="PS50026">
    <property type="entry name" value="EGF_3"/>
    <property type="match status" value="3"/>
</dbReference>
<keyword evidence="4" id="KW-1003">Cell membrane</keyword>
<dbReference type="Pfam" id="PF23093">
    <property type="entry name" value="GBD_Tenm3"/>
    <property type="match status" value="1"/>
</dbReference>
<feature type="compositionally biased region" description="Low complexity" evidence="12">
    <location>
        <begin position="199"/>
        <end position="211"/>
    </location>
</feature>
<feature type="disulfide bond" evidence="11">
    <location>
        <begin position="477"/>
        <end position="486"/>
    </location>
</feature>
<evidence type="ECO:0000256" key="10">
    <source>
        <dbReference type="ARBA" id="ARBA00023157"/>
    </source>
</evidence>
<feature type="transmembrane region" description="Helical" evidence="13">
    <location>
        <begin position="156"/>
        <end position="181"/>
    </location>
</feature>
<dbReference type="Pfam" id="PF24329">
    <property type="entry name" value="FN-plug_TEN1-4"/>
    <property type="match status" value="1"/>
</dbReference>
<feature type="disulfide bond" evidence="11">
    <location>
        <begin position="642"/>
        <end position="652"/>
    </location>
</feature>
<dbReference type="PROSITE" id="PS01186">
    <property type="entry name" value="EGF_2"/>
    <property type="match status" value="3"/>
</dbReference>
<evidence type="ECO:0000256" key="1">
    <source>
        <dbReference type="ARBA" id="ARBA00004167"/>
    </source>
</evidence>
<dbReference type="OrthoDB" id="442731at2759"/>
<evidence type="ECO:0000256" key="5">
    <source>
        <dbReference type="ARBA" id="ARBA00022536"/>
    </source>
</evidence>
<dbReference type="InterPro" id="IPR000742">
    <property type="entry name" value="EGF"/>
</dbReference>
<dbReference type="PANTHER" id="PTHR11219">
    <property type="entry name" value="TENEURIN AND N-ACETYLGLUCOSAMINE-1-PHOSPHODIESTER ALPHA-N-ACETYLGLUCOSAMINIDASE"/>
    <property type="match status" value="1"/>
</dbReference>
<protein>
    <submittedName>
        <fullName evidence="15">Teneurin-3</fullName>
    </submittedName>
</protein>
<dbReference type="InterPro" id="IPR057629">
    <property type="entry name" value="Teneurin1-4_GBD"/>
</dbReference>
<evidence type="ECO:0000256" key="2">
    <source>
        <dbReference type="ARBA" id="ARBA00004236"/>
    </source>
</evidence>
<keyword evidence="7" id="KW-0677">Repeat</keyword>
<dbReference type="PANTHER" id="PTHR11219:SF69">
    <property type="entry name" value="TENEURIN-A"/>
    <property type="match status" value="1"/>
</dbReference>
<dbReference type="FunFam" id="2.10.25.10:FF:000013">
    <property type="entry name" value="Teneurin transmembrane protein 4"/>
    <property type="match status" value="1"/>
</dbReference>
<evidence type="ECO:0000256" key="6">
    <source>
        <dbReference type="ARBA" id="ARBA00022692"/>
    </source>
</evidence>
<evidence type="ECO:0000256" key="8">
    <source>
        <dbReference type="ARBA" id="ARBA00022989"/>
    </source>
</evidence>
<evidence type="ECO:0000256" key="4">
    <source>
        <dbReference type="ARBA" id="ARBA00022475"/>
    </source>
</evidence>
<keyword evidence="6 13" id="KW-0812">Transmembrane</keyword>
<dbReference type="Pfam" id="PF25023">
    <property type="entry name" value="TEN_YD-shell"/>
    <property type="match status" value="2"/>
</dbReference>
<dbReference type="InterPro" id="IPR028916">
    <property type="entry name" value="Tox-GHH_dom"/>
</dbReference>
<feature type="compositionally biased region" description="Polar residues" evidence="12">
    <location>
        <begin position="80"/>
        <end position="90"/>
    </location>
</feature>
<comment type="similarity">
    <text evidence="3">Belongs to the tenascin family. Teneurin subfamily.</text>
</comment>
<dbReference type="Proteomes" id="UP000031036">
    <property type="component" value="Unassembled WGS sequence"/>
</dbReference>
<dbReference type="InterPro" id="IPR056823">
    <property type="entry name" value="TEN-like_YD-shell"/>
</dbReference>
<sequence length="2707" mass="301969">MHEVWFIGSFGGAGDSATRTPLAVSNNYEISTSQQLRSAALNTRNAAVEPRERASPWDDETRQMLVQNPETGSFYVPTGSGHTTMSSLSPHNRRYERSCGMPMSATAVASTSNARGSRFGSSLVKDSREGEYELKKASVQRYPSSRMEKKRLTTLCTWRTLAICLFLSLAFACFIILLLLVTRDSSRHVYVHSTRSVFSSSTTSSSEPKSSQRTELPSPEMPQTPSLPESFELGETISGELPPGVIVYTKFSLQRDSRIAFNVSVGPRAQIVVYGRQTALPSPAVHDFADIVRADRLHLPSEVISERVKRSPQYALPLLRSAILTHYLLAGRWHLGFLNDGPQLLRSAILTHYLLAGRWHLGFLNDGPQRQQIRLSASVAAESIDGDDERRDDCRFECSGRGECKDGKCHCFADYSGPYCEENSCPVLCSGNGLFSGGRCVCHEGYKGADCDLLAHWCEVPNCSGHGTCNQQGNCDCDRGWKGDFCEQKDCADSSCSAHGVCDNGKCFCEFGYRGESCEEAFSWRSLCNGNTLDADDRSAVVTETIMDNAACNGRGRVDSTTSHCVCIPGYHGDKCQLARCDVECVHGVCGDGVCMCEDGWSGVDCLERECLPGCDEKGLCKNGTCICQEGWNGENCHIPGCANNCNGNGECKLFTDIWKCACDAFHFGDDCSLPIESDCDDGVDNDSDGLVDCEDSECCTYRTCASSQMCTTVAQPRDVLLRALPSVNANFYQQIKFLVQPDSVQRYADERQFNESLVSVIRGRLVSQGGSPLTGVRVAEARHPPLTGFTLSRSEEGGGAFDIMVNGGRMVTLQFMRKPFEKIERSFYVPWNEIVYVGDIRMHMGSQQPFSPGEPISEKCRLLYASHNIQPSLFPSWLTNQYSGHITSSAYSSQILVDSRTAFDSIHVPGTTGVFLVYDSSRAEKYRSSLLMELLPEKVPNSLRLVHLEVDIAGNHFTDVFAAKPNLTHTFSWEQTNVYVQTVSGLANAEVSVGYEYAGCSEDAIVWVRRSVKLEGRKASRFNLGAWTLNIHHHYDVINNVLEKGDGSKLYLDEAPQILSTLIGGDQQRPITCPFCSEPSSSARLFRPEALCVGSDGSLYVGDYNLIRKLTPTGSLVTVLELSISDTAHPYYMAVDPETDILHISLPLRRQIWQIKKEANGELATNYNVLVGDGSTCADPSSPCGDDGPADIAQLTFPKGIAFDHRGNLYIADSRRIRVVNREKQISTLITDRIYGPRPCVSEIVDLSKLKLEWPTSLSVDPQSSDLVVLDSNLIYKISLVSRSARVIVGTIPECEHLRSVDGEIVPSRPLTHANAIVVASDSTIYVVESNSKRLNQVRAVSPDGRLRVVIGRASKCDCDRVNCPCESDAPTVGPAAFLHSPTAVAVDPSGSLYVADQGNYKVKVLRRVRAKYDDVSRQFRIHSAHTNEVYLFNRNGLHVSTKSLLSGQTLYNFTYNVDTNLGRLTQITGAGGYVLRLRRVNDTETILESSAGLRTVMTFDSFDGTLQTITFPTNEQIRFSYLPGQFLRSKEVGSRLWLYEYDEDGRVIALLNPSGARLSIREQSLRHGLLLTSVCLNEHPYSTFSFSINEFSESGVEERRAILLDEGLIVDAGGYRSHFESVSHPLLEPYESAILKRKITLPASIEPARRELNMRFEWRGYVRRRDGSRGRHGHFGVDGAAKRVLQVNGRNVFTIEFDREKRTDRIRNSADEEFLSVQYNEAGQVMSIMTQGRPRLAPMTAFYDALGRQKRISWGNATLDFTYDRQNRIIQVGMGPTANLLPRKFSYQKEALQMPSVVQLPSGEKYRWRYDSVGAVISLKAPSGEVHYFSEYASIDRRIRHRNLPFANGSFIAAMDDEGRLIEYATPDGFHSLAIRRDLYGRVVQMSADTDNVVMVYPEFNGGTQPIQVLSHSLRRKVTHQGPLTIGVREEHSDISYANKRFAESSAYFSYEYDDFFRMVTLTASFGGLLLEPLRCEYDPRDGRITKLHNFSFLRDGIVKRILGETLVLESRRNDEGAEVTRKVMIGELRVAEVHISRDVLGRMENVEWTVFGEKRPAEKRAYNIDGQLAQLTMGENENRRWTLHYDLDGRLKAINDRKLSLAAGGVPQRHDQVMYEVDGNGWTVRRGDVRFEIDALGRVRHVIQPSLDVEYGYDELSRVIWRRVMYEVDGNGWTVRRGDVRFEIDALGRVRHVIQPSLDVEYGYDELSRVIWRRVMYEVDGNGWTVRRGDVRFEIDALGRVRHVIQPSLDVEYGYDELSRVIWRRVGDESLQRFFYAYPHAPHLISHFISSSDEAVSMVIYDEDGLPISMHRSGSTYAIVSDADRSVRFIFGPDGALVKEVVRDPFGSTILDTDPTFYFPLGYLSEFDDPLAGIVIIGADARPLDTLIGRFMSTPPSFASVNLDTFSPELEADTFRLTASKAVLPTIIPADVGEWMEMSGFWLPDAVPSSRFAYRWNSPLDVCDASRSHALSAALCSLSAKTVHFSQFLTVSTSGVLPPFQYPSRLIAPKAAYTTVDSIGFRGILFANMTSEKISAVMATQKADGGLGLLNSLLNVSSLVRTDDLGLMPSAAVLAETHFASESPLQADYAYADLSALFNTSLRENELVLFAGKSSINFHFNTDPDHVRAELIRRYTRQIESHLWAREARAARDGATTRHQWSEAERNELNTKGFVTNYDVLFHPGDCIPLLSNHNLWIFDRSRG</sequence>
<reference evidence="15 16" key="1">
    <citation type="submission" date="2014-11" db="EMBL/GenBank/DDBJ databases">
        <title>Genetic blueprint of the zoonotic pathogen Toxocara canis.</title>
        <authorList>
            <person name="Zhu X.-Q."/>
            <person name="Korhonen P.K."/>
            <person name="Cai H."/>
            <person name="Young N.D."/>
            <person name="Nejsum P."/>
            <person name="von Samson-Himmelstjerna G."/>
            <person name="Boag P.R."/>
            <person name="Tan P."/>
            <person name="Li Q."/>
            <person name="Min J."/>
            <person name="Yang Y."/>
            <person name="Wang X."/>
            <person name="Fang X."/>
            <person name="Hall R.S."/>
            <person name="Hofmann A."/>
            <person name="Sternberg P.W."/>
            <person name="Jex A.R."/>
            <person name="Gasser R.B."/>
        </authorList>
    </citation>
    <scope>NUCLEOTIDE SEQUENCE [LARGE SCALE GENOMIC DNA]</scope>
    <source>
        <strain evidence="15">PN_DK_2014</strain>
    </source>
</reference>
<feature type="domain" description="EGF-like" evidence="14">
    <location>
        <begin position="638"/>
        <end position="673"/>
    </location>
</feature>
<feature type="disulfide bond" evidence="11">
    <location>
        <begin position="663"/>
        <end position="672"/>
    </location>
</feature>
<keyword evidence="10 11" id="KW-1015">Disulfide bond</keyword>
<dbReference type="Pfam" id="PF25020">
    <property type="entry name" value="TTR_TEN1-4"/>
    <property type="match status" value="1"/>
</dbReference>
<comment type="caution">
    <text evidence="11">Lacks conserved residue(s) required for the propagation of feature annotation.</text>
</comment>
<evidence type="ECO:0000259" key="14">
    <source>
        <dbReference type="PROSITE" id="PS50026"/>
    </source>
</evidence>
<dbReference type="STRING" id="6265.A0A0B2V6D7"/>
<feature type="disulfide bond" evidence="11">
    <location>
        <begin position="442"/>
        <end position="451"/>
    </location>
</feature>
<feature type="domain" description="EGF-like" evidence="14">
    <location>
        <begin position="454"/>
        <end position="487"/>
    </location>
</feature>
<dbReference type="InterPro" id="IPR056820">
    <property type="entry name" value="TEN_TTR-like"/>
</dbReference>
<evidence type="ECO:0000256" key="3">
    <source>
        <dbReference type="ARBA" id="ARBA00009385"/>
    </source>
</evidence>
<dbReference type="GO" id="GO:0008045">
    <property type="term" value="P:motor neuron axon guidance"/>
    <property type="evidence" value="ECO:0007669"/>
    <property type="project" value="TreeGrafter"/>
</dbReference>
<dbReference type="Gene3D" id="2.120.10.30">
    <property type="entry name" value="TolB, C-terminal domain"/>
    <property type="match status" value="2"/>
</dbReference>
<dbReference type="Gene3D" id="2.10.25.10">
    <property type="entry name" value="Laminin"/>
    <property type="match status" value="5"/>
</dbReference>
<dbReference type="SUPFAM" id="SSF69304">
    <property type="entry name" value="Tricorn protease N-terminal domain"/>
    <property type="match status" value="1"/>
</dbReference>
<accession>A0A0B2V6D7</accession>
<keyword evidence="9 13" id="KW-0472">Membrane</keyword>
<dbReference type="InterPro" id="IPR056822">
    <property type="entry name" value="TEN_NHL"/>
</dbReference>
<proteinExistence type="inferred from homology"/>
<dbReference type="SUPFAM" id="SSF101898">
    <property type="entry name" value="NHL repeat"/>
    <property type="match status" value="1"/>
</dbReference>
<dbReference type="Pfam" id="PF25024">
    <property type="entry name" value="EGF_TEN"/>
    <property type="match status" value="1"/>
</dbReference>
<gene>
    <name evidence="15" type="primary">tenm3</name>
    <name evidence="15" type="ORF">Tcan_10511</name>
</gene>
<dbReference type="Gene3D" id="2.180.10.10">
    <property type="entry name" value="RHS repeat-associated core"/>
    <property type="match status" value="2"/>
</dbReference>
<dbReference type="EMBL" id="JPKZ01002385">
    <property type="protein sequence ID" value="KHN77069.1"/>
    <property type="molecule type" value="Genomic_DNA"/>
</dbReference>
<dbReference type="PROSITE" id="PS00022">
    <property type="entry name" value="EGF_1"/>
    <property type="match status" value="4"/>
</dbReference>
<feature type="region of interest" description="Disordered" evidence="12">
    <location>
        <begin position="72"/>
        <end position="92"/>
    </location>
</feature>
<dbReference type="OMA" id="GHGICIV"/>
<feature type="region of interest" description="Disordered" evidence="12">
    <location>
        <begin position="199"/>
        <end position="229"/>
    </location>
</feature>
<evidence type="ECO:0000256" key="11">
    <source>
        <dbReference type="PROSITE-ProRule" id="PRU00076"/>
    </source>
</evidence>
<evidence type="ECO:0000313" key="16">
    <source>
        <dbReference type="Proteomes" id="UP000031036"/>
    </source>
</evidence>
<comment type="subcellular location">
    <subcellularLocation>
        <location evidence="2">Cell membrane</location>
    </subcellularLocation>
    <subcellularLocation>
        <location evidence="1">Membrane</location>
        <topology evidence="1">Single-pass membrane protein</topology>
    </subcellularLocation>
</comment>
<dbReference type="Pfam" id="PF25021">
    <property type="entry name" value="TEN_NHL"/>
    <property type="match status" value="1"/>
</dbReference>
<organism evidence="15 16">
    <name type="scientific">Toxocara canis</name>
    <name type="common">Canine roundworm</name>
    <dbReference type="NCBI Taxonomy" id="6265"/>
    <lineage>
        <taxon>Eukaryota</taxon>
        <taxon>Metazoa</taxon>
        <taxon>Ecdysozoa</taxon>
        <taxon>Nematoda</taxon>
        <taxon>Chromadorea</taxon>
        <taxon>Rhabditida</taxon>
        <taxon>Spirurina</taxon>
        <taxon>Ascaridomorpha</taxon>
        <taxon>Ascaridoidea</taxon>
        <taxon>Toxocaridae</taxon>
        <taxon>Toxocara</taxon>
    </lineage>
</organism>
<dbReference type="InterPro" id="IPR051216">
    <property type="entry name" value="Teneurin"/>
</dbReference>
<dbReference type="InterPro" id="IPR057627">
    <property type="entry name" value="FN-plug_TEN1-4"/>
</dbReference>
<evidence type="ECO:0000256" key="13">
    <source>
        <dbReference type="SAM" id="Phobius"/>
    </source>
</evidence>
<evidence type="ECO:0000256" key="7">
    <source>
        <dbReference type="ARBA" id="ARBA00022737"/>
    </source>
</evidence>
<keyword evidence="16" id="KW-1185">Reference proteome</keyword>
<comment type="caution">
    <text evidence="15">The sequence shown here is derived from an EMBL/GenBank/DDBJ whole genome shotgun (WGS) entry which is preliminary data.</text>
</comment>
<dbReference type="CDD" id="cd00054">
    <property type="entry name" value="EGF_CA"/>
    <property type="match status" value="1"/>
</dbReference>
<dbReference type="Pfam" id="PF15636">
    <property type="entry name" value="Tox-GHH"/>
    <property type="match status" value="1"/>
</dbReference>
<dbReference type="SMART" id="SM00181">
    <property type="entry name" value="EGF"/>
    <property type="match status" value="7"/>
</dbReference>
<dbReference type="GO" id="GO:0005886">
    <property type="term" value="C:plasma membrane"/>
    <property type="evidence" value="ECO:0007669"/>
    <property type="project" value="UniProtKB-SubCell"/>
</dbReference>
<evidence type="ECO:0000256" key="9">
    <source>
        <dbReference type="ARBA" id="ARBA00023136"/>
    </source>
</evidence>
<name>A0A0B2V6D7_TOXCA</name>
<evidence type="ECO:0000313" key="15">
    <source>
        <dbReference type="EMBL" id="KHN77069.1"/>
    </source>
</evidence>